<dbReference type="InterPro" id="IPR000915">
    <property type="entry name" value="60S_ribosomal_eL6"/>
</dbReference>
<evidence type="ECO:0000256" key="11">
    <source>
        <dbReference type="ARBA" id="ARBA00034092"/>
    </source>
</evidence>
<dbReference type="Proteomes" id="UP000001811">
    <property type="component" value="Chromosome 5"/>
</dbReference>
<keyword evidence="4" id="KW-0963">Cytoplasm</keyword>
<dbReference type="Pfam" id="PF01159">
    <property type="entry name" value="Ribosomal_L6e"/>
    <property type="match status" value="1"/>
</dbReference>
<dbReference type="FunCoup" id="G1U1N5">
    <property type="interactions" value="1827"/>
</dbReference>
<keyword evidence="9" id="KW-0689">Ribosomal protein</keyword>
<organism evidence="17 18">
    <name type="scientific">Oryctolagus cuniculus</name>
    <name type="common">Rabbit</name>
    <dbReference type="NCBI Taxonomy" id="9986"/>
    <lineage>
        <taxon>Eukaryota</taxon>
        <taxon>Metazoa</taxon>
        <taxon>Chordata</taxon>
        <taxon>Craniata</taxon>
        <taxon>Vertebrata</taxon>
        <taxon>Euteleostomi</taxon>
        <taxon>Mammalia</taxon>
        <taxon>Eutheria</taxon>
        <taxon>Euarchontoglires</taxon>
        <taxon>Glires</taxon>
        <taxon>Lagomorpha</taxon>
        <taxon>Leporidae</taxon>
        <taxon>Oryctolagus</taxon>
    </lineage>
</organism>
<keyword evidence="6" id="KW-0597">Phosphoprotein</keyword>
<evidence type="ECO:0000313" key="17">
    <source>
        <dbReference type="Ensembl" id="ENSOCUP00000023271.2"/>
    </source>
</evidence>
<dbReference type="GO" id="GO:0003723">
    <property type="term" value="F:RNA binding"/>
    <property type="evidence" value="ECO:0007669"/>
    <property type="project" value="TreeGrafter"/>
</dbReference>
<dbReference type="GO" id="GO:0002181">
    <property type="term" value="P:cytoplasmic translation"/>
    <property type="evidence" value="ECO:0007669"/>
    <property type="project" value="TreeGrafter"/>
</dbReference>
<reference evidence="19 20" key="2">
    <citation type="journal article" date="2020" name="Cell Rep.">
        <title>The Halastavi arva virus intergenic region IRES promotes translation by the simplest possible initiation mechanism.</title>
        <authorList>
            <person name="Abaeva I.S."/>
            <person name="Vicens Q."/>
            <person name="Bochler A."/>
            <person name="Soufari H."/>
            <person name="Simonetti A."/>
            <person name="Pestova T.V."/>
            <person name="Hashem Y."/>
            <person name="Hellen C.U.T."/>
        </authorList>
    </citation>
    <scope>STRUCTURE BY ELECTRON MICROSCOPY (3.49 ANGSTROMS) OF 139-173</scope>
</reference>
<dbReference type="InterPro" id="IPR005568">
    <property type="entry name" value="Ribosomal_uL6_N"/>
</dbReference>
<dbReference type="EMBL" id="AAGW02052718">
    <property type="status" value="NOT_ANNOTATED_CDS"/>
    <property type="molecule type" value="Genomic_DNA"/>
</dbReference>
<dbReference type="FunFam" id="2.30.30.30:FF:000020">
    <property type="entry name" value="60S ribosomal protein L6"/>
    <property type="match status" value="1"/>
</dbReference>
<evidence type="ECO:0000256" key="9">
    <source>
        <dbReference type="ARBA" id="ARBA00022980"/>
    </source>
</evidence>
<keyword evidence="8" id="KW-0832">Ubl conjugation</keyword>
<dbReference type="InterPro" id="IPR041997">
    <property type="entry name" value="Ribosomal_eL6_KOW"/>
</dbReference>
<evidence type="ECO:0000256" key="5">
    <source>
        <dbReference type="ARBA" id="ARBA00022499"/>
    </source>
</evidence>
<evidence type="ECO:0000259" key="16">
    <source>
        <dbReference type="Pfam" id="PF03868"/>
    </source>
</evidence>
<reference evidence="17 18" key="1">
    <citation type="journal article" date="2011" name="Nature">
        <title>A high-resolution map of human evolutionary constraint using 29 mammals.</title>
        <authorList>
            <person name="Lindblad-Toh K."/>
            <person name="Garber M."/>
            <person name="Zuk O."/>
            <person name="Lin M.F."/>
            <person name="Parker B.J."/>
            <person name="Washietl S."/>
            <person name="Kheradpour P."/>
            <person name="Ernst J."/>
            <person name="Jordan G."/>
            <person name="Mauceli E."/>
            <person name="Ward L.D."/>
            <person name="Lowe C.B."/>
            <person name="Holloway A.K."/>
            <person name="Clamp M."/>
            <person name="Gnerre S."/>
            <person name="Alfoldi J."/>
            <person name="Beal K."/>
            <person name="Chang J."/>
            <person name="Clawson H."/>
            <person name="Cuff J."/>
            <person name="Di Palma F."/>
            <person name="Fitzgerald S."/>
            <person name="Flicek P."/>
            <person name="Guttman M."/>
            <person name="Hubisz M.J."/>
            <person name="Jaffe D.B."/>
            <person name="Jungreis I."/>
            <person name="Kent W.J."/>
            <person name="Kostka D."/>
            <person name="Lara M."/>
            <person name="Martins A.L."/>
            <person name="Massingham T."/>
            <person name="Moltke I."/>
            <person name="Raney B.J."/>
            <person name="Rasmussen M.D."/>
            <person name="Robinson J."/>
            <person name="Stark A."/>
            <person name="Vilella A.J."/>
            <person name="Wen J."/>
            <person name="Xie X."/>
            <person name="Zody M.C."/>
            <person name="Baldwin J."/>
            <person name="Bloom T."/>
            <person name="Chin C.W."/>
            <person name="Heiman D."/>
            <person name="Nicol R."/>
            <person name="Nusbaum C."/>
            <person name="Young S."/>
            <person name="Wilkinson J."/>
            <person name="Worley K.C."/>
            <person name="Kovar C.L."/>
            <person name="Muzny D.M."/>
            <person name="Gibbs R.A."/>
            <person name="Cree A."/>
            <person name="Dihn H.H."/>
            <person name="Fowler G."/>
            <person name="Jhangiani S."/>
            <person name="Joshi V."/>
            <person name="Lee S."/>
            <person name="Lewis L.R."/>
            <person name="Nazareth L.V."/>
            <person name="Okwuonu G."/>
            <person name="Santibanez J."/>
            <person name="Warren W.C."/>
            <person name="Mardis E.R."/>
            <person name="Weinstock G.M."/>
            <person name="Wilson R.K."/>
            <person name="Delehaunty K."/>
            <person name="Dooling D."/>
            <person name="Fronik C."/>
            <person name="Fulton L."/>
            <person name="Fulton B."/>
            <person name="Graves T."/>
            <person name="Minx P."/>
            <person name="Sodergren E."/>
            <person name="Birney E."/>
            <person name="Margulies E.H."/>
            <person name="Herrero J."/>
            <person name="Green E.D."/>
            <person name="Haussler D."/>
            <person name="Siepel A."/>
            <person name="Goldman N."/>
            <person name="Pollard K.S."/>
            <person name="Pedersen J.S."/>
            <person name="Lander E.S."/>
            <person name="Kellis M."/>
        </authorList>
    </citation>
    <scope>NUCLEOTIDE SEQUENCE [LARGE SCALE GENOMIC DNA]</scope>
    <source>
        <strain evidence="17 18">Thorbecke inbred</strain>
    </source>
</reference>
<dbReference type="PaxDb" id="9986-ENSOCUP00000023271"/>
<sequence length="386" mass="43823">MAQVLGPLHLCGRPGGSSWLLASDWPSFYRDCHLGSESADGRLSLSLSLSLSLPLPLPLPFKYINKILKIKYKIKKVHLEIGHDFHRLSRKSYPGGSRRHLQPRKPDATKKSPAKKADHARGKAKKKTLAEKKPKKGKPHCSRNPVLVRGIGRYSRSAMYSRKALYKRKYAAPKSRIERKKKREKVLATVTKPVGGDKNGGTRVVKLRKMPRYYPTEDVPRKLLSHGKKPFSQHVRKLRASITPGTILIILTGRHRGKRVVFLKQLSSGLLLVTGPLSLNRVPLHRTHQKFVIATSTKIDISGVKIPKHLTDAYFKKKKLRKPRHQEGEVFDTEKEKYEITEQRKVDQKAVDSQILPKIKAVPQLQGYLRSIFALTNGVYPHKLVF</sequence>
<dbReference type="GO" id="GO:0005791">
    <property type="term" value="C:rough endoplasmic reticulum"/>
    <property type="evidence" value="ECO:0007669"/>
    <property type="project" value="UniProtKB-SubCell"/>
</dbReference>
<evidence type="ECO:0000256" key="13">
    <source>
        <dbReference type="ARBA" id="ARBA00035351"/>
    </source>
</evidence>
<dbReference type="Bgee" id="ENSOCUG00000024882">
    <property type="expression patterns" value="Expressed in uterus and 11 other cell types or tissues"/>
</dbReference>
<dbReference type="InterPro" id="IPR008991">
    <property type="entry name" value="Translation_prot_SH3-like_sf"/>
</dbReference>
<reference evidence="17" key="4">
    <citation type="submission" date="2025-09" db="UniProtKB">
        <authorList>
            <consortium name="Ensembl"/>
        </authorList>
    </citation>
    <scope>IDENTIFICATION</scope>
    <source>
        <strain evidence="17">Thorbecke</strain>
    </source>
</reference>
<evidence type="ECO:0000256" key="12">
    <source>
        <dbReference type="ARBA" id="ARBA00035233"/>
    </source>
</evidence>
<feature type="region of interest" description="Disordered" evidence="15">
    <location>
        <begin position="89"/>
        <end position="145"/>
    </location>
</feature>
<dbReference type="EMDB" id="EMD-11459"/>
<dbReference type="PANTHER" id="PTHR10715:SF0">
    <property type="entry name" value="LARGE RIBOSOMAL SUBUNIT PROTEIN EL6"/>
    <property type="match status" value="1"/>
</dbReference>
<dbReference type="PANTHER" id="PTHR10715">
    <property type="entry name" value="60S RIBOSOMAL PROTEIN L6"/>
    <property type="match status" value="1"/>
</dbReference>
<dbReference type="GeneTree" id="ENSGT00390000003682"/>
<evidence type="ECO:0007829" key="19">
    <source>
        <dbReference type="PDB" id="6ZVK"/>
    </source>
</evidence>
<evidence type="ECO:0000256" key="6">
    <source>
        <dbReference type="ARBA" id="ARBA00022553"/>
    </source>
</evidence>
<dbReference type="STRING" id="9986.ENSOCUP00000023271"/>
<evidence type="ECO:0000256" key="4">
    <source>
        <dbReference type="ARBA" id="ARBA00022490"/>
    </source>
</evidence>
<comment type="similarity">
    <text evidence="3">Belongs to the eukaryotic ribosomal protein eL6 family.</text>
</comment>
<dbReference type="GO" id="GO:0000027">
    <property type="term" value="P:ribosomal large subunit assembly"/>
    <property type="evidence" value="ECO:0007669"/>
    <property type="project" value="TreeGrafter"/>
</dbReference>
<dbReference type="PDB" id="7A01">
    <property type="method" value="EM"/>
    <property type="resolution" value="3.60 A"/>
    <property type="chains" value="R2=139-173"/>
</dbReference>
<dbReference type="EMBL" id="AAGW02052717">
    <property type="status" value="NOT_ANNOTATED_CDS"/>
    <property type="molecule type" value="Genomic_DNA"/>
</dbReference>
<dbReference type="InterPro" id="IPR014722">
    <property type="entry name" value="Rib_uL2_dom2"/>
</dbReference>
<name>G1U1N5_RABIT</name>
<dbReference type="HOGENOM" id="CLU_066767_0_1_1"/>
<evidence type="ECO:0000256" key="10">
    <source>
        <dbReference type="ARBA" id="ARBA00023274"/>
    </source>
</evidence>
<protein>
    <recommendedName>
        <fullName evidence="12">Large ribosomal subunit protein eL6</fullName>
    </recommendedName>
    <alternativeName>
        <fullName evidence="13">60S ribosomal protein L6</fullName>
    </alternativeName>
</protein>
<dbReference type="eggNOG" id="KOG1694">
    <property type="taxonomic scope" value="Eukaryota"/>
</dbReference>
<accession>G1U1N5</accession>
<reference evidence="17" key="3">
    <citation type="submission" date="2025-08" db="UniProtKB">
        <authorList>
            <consortium name="Ensembl"/>
        </authorList>
    </citation>
    <scope>IDENTIFICATION</scope>
    <source>
        <strain evidence="17">Thorbecke</strain>
    </source>
</reference>
<dbReference type="Ensembl" id="ENSOCUT00000025176.2">
    <property type="protein sequence ID" value="ENSOCUP00000023271.2"/>
    <property type="gene ID" value="ENSOCUG00000024882.2"/>
</dbReference>
<proteinExistence type="evidence at protein level"/>
<evidence type="ECO:0000256" key="8">
    <source>
        <dbReference type="ARBA" id="ARBA00022843"/>
    </source>
</evidence>
<feature type="compositionally biased region" description="Basic and acidic residues" evidence="15">
    <location>
        <begin position="104"/>
        <end position="121"/>
    </location>
</feature>
<evidence type="ECO:0007829" key="20">
    <source>
        <dbReference type="PDB" id="7A01"/>
    </source>
</evidence>
<dbReference type="InParanoid" id="G1U1N5"/>
<keyword evidence="10" id="KW-0687">Ribonucleoprotein</keyword>
<dbReference type="EMDB" id="EMD-11590"/>
<keyword evidence="7" id="KW-0256">Endoplasmic reticulum</keyword>
<feature type="compositionally biased region" description="Basic residues" evidence="15">
    <location>
        <begin position="122"/>
        <end position="141"/>
    </location>
</feature>
<evidence type="ECO:0000256" key="14">
    <source>
        <dbReference type="ARBA" id="ARBA00046388"/>
    </source>
</evidence>
<comment type="subcellular location">
    <subcellularLocation>
        <location evidence="2">Cytoplasm</location>
        <location evidence="2">Cytosol</location>
    </subcellularLocation>
    <subcellularLocation>
        <location evidence="1">Rough endoplasmic reticulum</location>
    </subcellularLocation>
</comment>
<dbReference type="Gene3D" id="2.30.30.30">
    <property type="match status" value="1"/>
</dbReference>
<evidence type="ECO:0000256" key="7">
    <source>
        <dbReference type="ARBA" id="ARBA00022824"/>
    </source>
</evidence>
<dbReference type="GO" id="GO:0003735">
    <property type="term" value="F:structural constituent of ribosome"/>
    <property type="evidence" value="ECO:0007669"/>
    <property type="project" value="InterPro"/>
</dbReference>
<evidence type="ECO:0000313" key="18">
    <source>
        <dbReference type="Proteomes" id="UP000001811"/>
    </source>
</evidence>
<feature type="domain" description="Large ribosomal subunit protein uL6 N-terminal" evidence="16">
    <location>
        <begin position="133"/>
        <end position="193"/>
    </location>
</feature>
<dbReference type="GO" id="GO:0022625">
    <property type="term" value="C:cytosolic large ribosomal subunit"/>
    <property type="evidence" value="ECO:0007669"/>
    <property type="project" value="TreeGrafter"/>
</dbReference>
<keyword evidence="18" id="KW-1185">Reference proteome</keyword>
<dbReference type="AlphaFoldDB" id="G1U1N5"/>
<keyword evidence="19 20" id="KW-0002">3D-structure</keyword>
<evidence type="ECO:0000256" key="3">
    <source>
        <dbReference type="ARBA" id="ARBA00010592"/>
    </source>
</evidence>
<keyword evidence="5" id="KW-1017">Isopeptide bond</keyword>
<comment type="function">
    <text evidence="11">Component of the large ribosomal subunit. The ribosome is a large ribonucleoprotein complex responsible for the synthesis of proteins in the cell.</text>
</comment>
<dbReference type="PDB" id="6ZVK">
    <property type="method" value="EM"/>
    <property type="resolution" value="3.49 A"/>
    <property type="chains" value="R2=139-173"/>
</dbReference>
<dbReference type="CDD" id="cd13156">
    <property type="entry name" value="KOW_RPL6"/>
    <property type="match status" value="1"/>
</dbReference>
<dbReference type="Pfam" id="PF03868">
    <property type="entry name" value="Ribosomal_L6e_N"/>
    <property type="match status" value="1"/>
</dbReference>
<evidence type="ECO:0000256" key="15">
    <source>
        <dbReference type="SAM" id="MobiDB-lite"/>
    </source>
</evidence>
<evidence type="ECO:0000256" key="1">
    <source>
        <dbReference type="ARBA" id="ARBA00004427"/>
    </source>
</evidence>
<comment type="subunit">
    <text evidence="14">Component of the large ribosomal subunit. May bind IPO9 with low affinity.</text>
</comment>
<dbReference type="SUPFAM" id="SSF50104">
    <property type="entry name" value="Translation proteins SH3-like domain"/>
    <property type="match status" value="1"/>
</dbReference>
<evidence type="ECO:0000256" key="2">
    <source>
        <dbReference type="ARBA" id="ARBA00004514"/>
    </source>
</evidence>